<comment type="subunit">
    <text evidence="7">The complex comprises the extracytoplasmic solute receptor protein and the two transmembrane proteins.</text>
</comment>
<name>A0A238L520_9RHOB</name>
<proteinExistence type="inferred from homology"/>
<comment type="similarity">
    <text evidence="7">Belongs to the TRAP transporter small permease family.</text>
</comment>
<keyword evidence="7" id="KW-0997">Cell inner membrane</keyword>
<accession>A0A238L520</accession>
<dbReference type="GO" id="GO:0005886">
    <property type="term" value="C:plasma membrane"/>
    <property type="evidence" value="ECO:0007669"/>
    <property type="project" value="UniProtKB-SubCell"/>
</dbReference>
<dbReference type="RefSeq" id="WP_176445293.1">
    <property type="nucleotide sequence ID" value="NZ_FXYF01000020.1"/>
</dbReference>
<gene>
    <name evidence="9" type="ORF">MAA8898_04651</name>
</gene>
<comment type="subcellular location">
    <subcellularLocation>
        <location evidence="7">Cell inner membrane</location>
        <topology evidence="7">Multi-pass membrane protein</topology>
    </subcellularLocation>
    <subcellularLocation>
        <location evidence="1">Cell membrane</location>
        <topology evidence="1">Multi-pass membrane protein</topology>
    </subcellularLocation>
</comment>
<keyword evidence="2 7" id="KW-0813">Transport</keyword>
<comment type="caution">
    <text evidence="7">Lacks conserved residue(s) required for the propagation of feature annotation.</text>
</comment>
<protein>
    <recommendedName>
        <fullName evidence="7">TRAP transporter small permease protein</fullName>
    </recommendedName>
</protein>
<keyword evidence="6 7" id="KW-0472">Membrane</keyword>
<dbReference type="AlphaFoldDB" id="A0A238L520"/>
<evidence type="ECO:0000256" key="2">
    <source>
        <dbReference type="ARBA" id="ARBA00022448"/>
    </source>
</evidence>
<evidence type="ECO:0000259" key="8">
    <source>
        <dbReference type="Pfam" id="PF04290"/>
    </source>
</evidence>
<feature type="transmembrane region" description="Helical" evidence="7">
    <location>
        <begin position="42"/>
        <end position="60"/>
    </location>
</feature>
<sequence length="201" mass="21329">MMALHRIVFNVARLTALIGGLVLLALILITCLSILGRAANSALHAMVAAGFLPGLAQGVLDAGLGAVRGDYELVEAGMAFAIFAFLPFCQVTMGHASVDVFTNRLPRRVNQFLDVLIALAMAVAMVVIAVQLNEGMARKMPNGFGAVQTSLLLEFPVWWAYAASLFGAVLAAAVSIYMVILRLYEFLTGRLVAPNALGANH</sequence>
<evidence type="ECO:0000256" key="1">
    <source>
        <dbReference type="ARBA" id="ARBA00004651"/>
    </source>
</evidence>
<evidence type="ECO:0000313" key="10">
    <source>
        <dbReference type="Proteomes" id="UP000207598"/>
    </source>
</evidence>
<feature type="transmembrane region" description="Helical" evidence="7">
    <location>
        <begin position="80"/>
        <end position="101"/>
    </location>
</feature>
<keyword evidence="3" id="KW-1003">Cell membrane</keyword>
<keyword evidence="4 7" id="KW-0812">Transmembrane</keyword>
<feature type="transmembrane region" description="Helical" evidence="7">
    <location>
        <begin position="113"/>
        <end position="132"/>
    </location>
</feature>
<dbReference type="InterPro" id="IPR055348">
    <property type="entry name" value="DctQ"/>
</dbReference>
<keyword evidence="5 7" id="KW-1133">Transmembrane helix</keyword>
<organism evidence="9 10">
    <name type="scientific">Maliponia aquimaris</name>
    <dbReference type="NCBI Taxonomy" id="1673631"/>
    <lineage>
        <taxon>Bacteria</taxon>
        <taxon>Pseudomonadati</taxon>
        <taxon>Pseudomonadota</taxon>
        <taxon>Alphaproteobacteria</taxon>
        <taxon>Rhodobacterales</taxon>
        <taxon>Paracoccaceae</taxon>
        <taxon>Maliponia</taxon>
    </lineage>
</organism>
<evidence type="ECO:0000256" key="5">
    <source>
        <dbReference type="ARBA" id="ARBA00022989"/>
    </source>
</evidence>
<evidence type="ECO:0000256" key="7">
    <source>
        <dbReference type="RuleBase" id="RU369079"/>
    </source>
</evidence>
<evidence type="ECO:0000256" key="4">
    <source>
        <dbReference type="ARBA" id="ARBA00022692"/>
    </source>
</evidence>
<feature type="transmembrane region" description="Helical" evidence="7">
    <location>
        <begin position="158"/>
        <end position="180"/>
    </location>
</feature>
<evidence type="ECO:0000256" key="6">
    <source>
        <dbReference type="ARBA" id="ARBA00023136"/>
    </source>
</evidence>
<feature type="domain" description="Tripartite ATP-independent periplasmic transporters DctQ component" evidence="8">
    <location>
        <begin position="69"/>
        <end position="182"/>
    </location>
</feature>
<evidence type="ECO:0000256" key="3">
    <source>
        <dbReference type="ARBA" id="ARBA00022475"/>
    </source>
</evidence>
<dbReference type="EMBL" id="FXYF01000020">
    <property type="protein sequence ID" value="SMX50193.1"/>
    <property type="molecule type" value="Genomic_DNA"/>
</dbReference>
<feature type="transmembrane region" description="Helical" evidence="7">
    <location>
        <begin position="12"/>
        <end position="35"/>
    </location>
</feature>
<reference evidence="9 10" key="1">
    <citation type="submission" date="2017-05" db="EMBL/GenBank/DDBJ databases">
        <authorList>
            <person name="Song R."/>
            <person name="Chenine A.L."/>
            <person name="Ruprecht R.M."/>
        </authorList>
    </citation>
    <scope>NUCLEOTIDE SEQUENCE [LARGE SCALE GENOMIC DNA]</scope>
    <source>
        <strain evidence="9 10">CECT 8898</strain>
    </source>
</reference>
<dbReference type="Proteomes" id="UP000207598">
    <property type="component" value="Unassembled WGS sequence"/>
</dbReference>
<comment type="function">
    <text evidence="7">Part of the tripartite ATP-independent periplasmic (TRAP) transport system.</text>
</comment>
<dbReference type="GO" id="GO:0022857">
    <property type="term" value="F:transmembrane transporter activity"/>
    <property type="evidence" value="ECO:0007669"/>
    <property type="project" value="UniProtKB-UniRule"/>
</dbReference>
<keyword evidence="10" id="KW-1185">Reference proteome</keyword>
<evidence type="ECO:0000313" key="9">
    <source>
        <dbReference type="EMBL" id="SMX50193.1"/>
    </source>
</evidence>
<dbReference type="Pfam" id="PF04290">
    <property type="entry name" value="DctQ"/>
    <property type="match status" value="1"/>
</dbReference>